<dbReference type="InterPro" id="IPR017853">
    <property type="entry name" value="GH"/>
</dbReference>
<organism evidence="6 7">
    <name type="scientific">Cyclobacterium marinum (strain ATCC 25205 / DSM 745 / LMG 13164 / NCIMB 1802)</name>
    <name type="common">Flectobacillus marinus</name>
    <dbReference type="NCBI Taxonomy" id="880070"/>
    <lineage>
        <taxon>Bacteria</taxon>
        <taxon>Pseudomonadati</taxon>
        <taxon>Bacteroidota</taxon>
        <taxon>Cytophagia</taxon>
        <taxon>Cytophagales</taxon>
        <taxon>Cyclobacteriaceae</taxon>
        <taxon>Cyclobacterium</taxon>
    </lineage>
</organism>
<feature type="compositionally biased region" description="Polar residues" evidence="4">
    <location>
        <begin position="9"/>
        <end position="22"/>
    </location>
</feature>
<keyword evidence="1 6" id="KW-0378">Hydrolase</keyword>
<keyword evidence="2" id="KW-0119">Carbohydrate metabolism</keyword>
<keyword evidence="3" id="KW-0624">Polysaccharide degradation</keyword>
<dbReference type="EMBL" id="CP002955">
    <property type="protein sequence ID" value="AEL28372.1"/>
    <property type="molecule type" value="Genomic_DNA"/>
</dbReference>
<dbReference type="GO" id="GO:0004553">
    <property type="term" value="F:hydrolase activity, hydrolyzing O-glycosyl compounds"/>
    <property type="evidence" value="ECO:0007669"/>
    <property type="project" value="InterPro"/>
</dbReference>
<gene>
    <name evidence="6" type="ordered locus">Cycma_4686</name>
</gene>
<dbReference type="PROSITE" id="PS51760">
    <property type="entry name" value="GH10_2"/>
    <property type="match status" value="1"/>
</dbReference>
<dbReference type="SMART" id="SM00633">
    <property type="entry name" value="Glyco_10"/>
    <property type="match status" value="1"/>
</dbReference>
<dbReference type="Gene3D" id="3.20.20.80">
    <property type="entry name" value="Glycosidases"/>
    <property type="match status" value="1"/>
</dbReference>
<dbReference type="GO" id="GO:0000272">
    <property type="term" value="P:polysaccharide catabolic process"/>
    <property type="evidence" value="ECO:0007669"/>
    <property type="project" value="UniProtKB-KW"/>
</dbReference>
<dbReference type="KEGG" id="cmr:Cycma_4686"/>
<feature type="domain" description="GH10" evidence="5">
    <location>
        <begin position="105"/>
        <end position="393"/>
    </location>
</feature>
<sequence>MKPKMLNPMKNTSQTHSITQSPHHPITKSPHHLRQISSILFSLVVLICTSAQTIAQTNPTDQAIAKHRKGKLIVKAKPGTKVSIEQLSHEFWFGAAIANGLGSGNMNPDDLRQYKNYFLKNFNSAVTENALKWANMEREKGQVNHLTVEGILNWTEENDIPLRGHNLFWGIEKFVQPWIMELSDAELEATIKDRAISIARKYKGRFLEYDLNNEMIHGNYYEDRLGPDITAKMAKWVLEGDPDAQLYLNDYDILTGNRLADYLAQIRDLMAHNVPIAGIGVQGHLHGSTFTRKELKRSLDSLAQFGLPIRITEFNMPGQRSKFHKDTQLVMSPEEEKQNAIELVDYYSICFAHPAVEGILMWGFWEGANWIPASSLYTRDWQPKPTAKAYQKLIFDTWWTERTGTADAEGQFSADAFYGEYQLTIDGQTRIISHKKKNRATTIDCSTP</sequence>
<dbReference type="InterPro" id="IPR001000">
    <property type="entry name" value="GH10_dom"/>
</dbReference>
<dbReference type="HOGENOM" id="CLU_008797_1_1_10"/>
<dbReference type="AlphaFoldDB" id="G0J4D2"/>
<reference evidence="7" key="1">
    <citation type="submission" date="2011-07" db="EMBL/GenBank/DDBJ databases">
        <title>The complete genome of Cyclobacterium marinum DSM 745.</title>
        <authorList>
            <person name="Lucas S."/>
            <person name="Han J."/>
            <person name="Lapidus A."/>
            <person name="Bruce D."/>
            <person name="Goodwin L."/>
            <person name="Pitluck S."/>
            <person name="Peters L."/>
            <person name="Kyrpides N."/>
            <person name="Mavromatis K."/>
            <person name="Ivanova N."/>
            <person name="Ovchinnikova G."/>
            <person name="Chertkov O."/>
            <person name="Detter J.C."/>
            <person name="Tapia R."/>
            <person name="Han C."/>
            <person name="Land M."/>
            <person name="Hauser L."/>
            <person name="Markowitz V."/>
            <person name="Cheng J.-F."/>
            <person name="Hugenholtz P."/>
            <person name="Woyke T."/>
            <person name="Wu D."/>
            <person name="Tindall B."/>
            <person name="Schuetze A."/>
            <person name="Brambilla E."/>
            <person name="Klenk H.-P."/>
            <person name="Eisen J.A."/>
        </authorList>
    </citation>
    <scope>NUCLEOTIDE SEQUENCE [LARGE SCALE GENOMIC DNA]</scope>
    <source>
        <strain evidence="7">ATCC 25205 / DSM 745 / LMG 13164 / NCIMB 1802</strain>
    </source>
</reference>
<evidence type="ECO:0000313" key="6">
    <source>
        <dbReference type="EMBL" id="AEL28372.1"/>
    </source>
</evidence>
<proteinExistence type="predicted"/>
<evidence type="ECO:0000256" key="4">
    <source>
        <dbReference type="SAM" id="MobiDB-lite"/>
    </source>
</evidence>
<dbReference type="eggNOG" id="COG3693">
    <property type="taxonomic scope" value="Bacteria"/>
</dbReference>
<protein>
    <submittedName>
        <fullName evidence="6">Glycoside hydrolase family 10</fullName>
    </submittedName>
</protein>
<dbReference type="STRING" id="880070.Cycma_4686"/>
<dbReference type="InterPro" id="IPR044846">
    <property type="entry name" value="GH10"/>
</dbReference>
<dbReference type="Proteomes" id="UP000001635">
    <property type="component" value="Chromosome"/>
</dbReference>
<dbReference type="PANTHER" id="PTHR31490">
    <property type="entry name" value="GLYCOSYL HYDROLASE"/>
    <property type="match status" value="1"/>
</dbReference>
<evidence type="ECO:0000259" key="5">
    <source>
        <dbReference type="PROSITE" id="PS51760"/>
    </source>
</evidence>
<dbReference type="Pfam" id="PF00331">
    <property type="entry name" value="Glyco_hydro_10"/>
    <property type="match status" value="1"/>
</dbReference>
<keyword evidence="7" id="KW-1185">Reference proteome</keyword>
<dbReference type="PANTHER" id="PTHR31490:SF1">
    <property type="entry name" value="ENDO-1,4-BETA-XYLANASE 1"/>
    <property type="match status" value="1"/>
</dbReference>
<evidence type="ECO:0000256" key="3">
    <source>
        <dbReference type="ARBA" id="ARBA00023326"/>
    </source>
</evidence>
<dbReference type="SUPFAM" id="SSF51445">
    <property type="entry name" value="(Trans)glycosidases"/>
    <property type="match status" value="1"/>
</dbReference>
<evidence type="ECO:0000256" key="2">
    <source>
        <dbReference type="ARBA" id="ARBA00023277"/>
    </source>
</evidence>
<evidence type="ECO:0000256" key="1">
    <source>
        <dbReference type="ARBA" id="ARBA00022801"/>
    </source>
</evidence>
<accession>G0J4D2</accession>
<evidence type="ECO:0000313" key="7">
    <source>
        <dbReference type="Proteomes" id="UP000001635"/>
    </source>
</evidence>
<name>G0J4D2_CYCMS</name>
<feature type="region of interest" description="Disordered" evidence="4">
    <location>
        <begin position="1"/>
        <end position="29"/>
    </location>
</feature>